<dbReference type="GO" id="GO:0005634">
    <property type="term" value="C:nucleus"/>
    <property type="evidence" value="ECO:0007669"/>
    <property type="project" value="TreeGrafter"/>
</dbReference>
<dbReference type="SUPFAM" id="SSF57783">
    <property type="entry name" value="Zinc beta-ribbon"/>
    <property type="match status" value="1"/>
</dbReference>
<dbReference type="InterPro" id="IPR001222">
    <property type="entry name" value="Znf_TFIIS"/>
</dbReference>
<dbReference type="SMART" id="SM00440">
    <property type="entry name" value="ZnF_C2C2"/>
    <property type="match status" value="1"/>
</dbReference>
<sequence length="404" mass="46658">MGSVTEPTIYGSAEEMLRNLNMIPYETIIEYMADIALKKRSDPKAVTTLLKKLYNGEVDLKVLEHAKTEKLVRELLSLPLDMFMSSNKLQFELMKKTARELLKKWADQRRESRMQLDVERMRMKQFSFLGRSSTDKEEILNSTNCLSKLDVKGVINITLTDNENTQTSLCTDDNEKSSFCSMNNLDSQEEFKTPQTSERASSDGCVQLSLDDNKPREIRSNISSLIDGTGLTYRDAVRRKLVNTFKDSIAKLVKGKVTEDDKRWATECALRIEDAIQENFKSGKSYGDKARSLLFNLNDPKNFELRYKILNQDLTATQLVVTDIKKLASEYMKQLREESLHRTLSMKRTDWEKQQTLDKGEFSGLFTCECGSEKTGFVQYQIERADEPMTNFVYCYDCQNRWKC</sequence>
<feature type="domain" description="TFIIS central" evidence="7">
    <location>
        <begin position="233"/>
        <end position="355"/>
    </location>
</feature>
<dbReference type="OrthoDB" id="44867at2759"/>
<evidence type="ECO:0000256" key="1">
    <source>
        <dbReference type="ARBA" id="ARBA00022723"/>
    </source>
</evidence>
<evidence type="ECO:0000259" key="7">
    <source>
        <dbReference type="PROSITE" id="PS51321"/>
    </source>
</evidence>
<gene>
    <name evidence="8" type="primary">Contig3035.g3241</name>
    <name evidence="8" type="ORF">STYLEM_18859</name>
</gene>
<name>A0A078B8V2_STYLE</name>
<dbReference type="PANTHER" id="PTHR11477">
    <property type="entry name" value="TRANSCRIPTION FACTOR S-II ZINC FINGER DOMAIN-CONTAINING PROTEIN"/>
    <property type="match status" value="1"/>
</dbReference>
<dbReference type="GO" id="GO:0006351">
    <property type="term" value="P:DNA-templated transcription"/>
    <property type="evidence" value="ECO:0007669"/>
    <property type="project" value="InterPro"/>
</dbReference>
<keyword evidence="9" id="KW-1185">Reference proteome</keyword>
<dbReference type="AlphaFoldDB" id="A0A078B8V2"/>
<dbReference type="GO" id="GO:0008270">
    <property type="term" value="F:zinc ion binding"/>
    <property type="evidence" value="ECO:0007669"/>
    <property type="project" value="UniProtKB-KW"/>
</dbReference>
<keyword evidence="2 5" id="KW-0863">Zinc-finger</keyword>
<protein>
    <submittedName>
        <fullName evidence="8">Transcription elongation</fullName>
    </submittedName>
</protein>
<evidence type="ECO:0000256" key="5">
    <source>
        <dbReference type="PROSITE-ProRule" id="PRU00472"/>
    </source>
</evidence>
<dbReference type="PANTHER" id="PTHR11477:SF0">
    <property type="entry name" value="IP08861P-RELATED"/>
    <property type="match status" value="1"/>
</dbReference>
<evidence type="ECO:0000256" key="2">
    <source>
        <dbReference type="ARBA" id="ARBA00022771"/>
    </source>
</evidence>
<dbReference type="Gene3D" id="2.20.25.10">
    <property type="match status" value="1"/>
</dbReference>
<evidence type="ECO:0000256" key="4">
    <source>
        <dbReference type="ARBA" id="ARBA00023242"/>
    </source>
</evidence>
<dbReference type="PROSITE" id="PS51321">
    <property type="entry name" value="TFIIS_CENTRAL"/>
    <property type="match status" value="1"/>
</dbReference>
<dbReference type="Proteomes" id="UP000039865">
    <property type="component" value="Unassembled WGS sequence"/>
</dbReference>
<dbReference type="InterPro" id="IPR003618">
    <property type="entry name" value="TFIIS_cen_dom"/>
</dbReference>
<dbReference type="Gene3D" id="1.10.472.30">
    <property type="entry name" value="Transcription elongation factor S-II, central domain"/>
    <property type="match status" value="1"/>
</dbReference>
<dbReference type="Pfam" id="PF07500">
    <property type="entry name" value="TFIIS_M"/>
    <property type="match status" value="1"/>
</dbReference>
<dbReference type="EMBL" id="CCKQ01017827">
    <property type="protein sequence ID" value="CDW89722.1"/>
    <property type="molecule type" value="Genomic_DNA"/>
</dbReference>
<keyword evidence="4" id="KW-0539">Nucleus</keyword>
<evidence type="ECO:0000313" key="8">
    <source>
        <dbReference type="EMBL" id="CDW89722.1"/>
    </source>
</evidence>
<keyword evidence="3" id="KW-0862">Zinc</keyword>
<keyword evidence="1" id="KW-0479">Metal-binding</keyword>
<evidence type="ECO:0000313" key="9">
    <source>
        <dbReference type="Proteomes" id="UP000039865"/>
    </source>
</evidence>
<evidence type="ECO:0000259" key="6">
    <source>
        <dbReference type="PROSITE" id="PS51133"/>
    </source>
</evidence>
<evidence type="ECO:0000256" key="3">
    <source>
        <dbReference type="ARBA" id="ARBA00022833"/>
    </source>
</evidence>
<dbReference type="InParanoid" id="A0A078B8V2"/>
<accession>A0A078B8V2</accession>
<dbReference type="SUPFAM" id="SSF46942">
    <property type="entry name" value="Elongation factor TFIIS domain 2"/>
    <property type="match status" value="1"/>
</dbReference>
<dbReference type="InterPro" id="IPR036575">
    <property type="entry name" value="TFIIS_cen_dom_sf"/>
</dbReference>
<proteinExistence type="predicted"/>
<organism evidence="8 9">
    <name type="scientific">Stylonychia lemnae</name>
    <name type="common">Ciliate</name>
    <dbReference type="NCBI Taxonomy" id="5949"/>
    <lineage>
        <taxon>Eukaryota</taxon>
        <taxon>Sar</taxon>
        <taxon>Alveolata</taxon>
        <taxon>Ciliophora</taxon>
        <taxon>Intramacronucleata</taxon>
        <taxon>Spirotrichea</taxon>
        <taxon>Stichotrichia</taxon>
        <taxon>Sporadotrichida</taxon>
        <taxon>Oxytrichidae</taxon>
        <taxon>Stylonychinae</taxon>
        <taxon>Stylonychia</taxon>
    </lineage>
</organism>
<dbReference type="PROSITE" id="PS51133">
    <property type="entry name" value="ZF_TFIIS_2"/>
    <property type="match status" value="1"/>
</dbReference>
<feature type="domain" description="TFIIS-type" evidence="6">
    <location>
        <begin position="364"/>
        <end position="403"/>
    </location>
</feature>
<dbReference type="SMART" id="SM00510">
    <property type="entry name" value="TFS2M"/>
    <property type="match status" value="1"/>
</dbReference>
<reference evidence="8 9" key="1">
    <citation type="submission" date="2014-06" db="EMBL/GenBank/DDBJ databases">
        <authorList>
            <person name="Swart Estienne"/>
        </authorList>
    </citation>
    <scope>NUCLEOTIDE SEQUENCE [LARGE SCALE GENOMIC DNA]</scope>
    <source>
        <strain evidence="8 9">130c</strain>
    </source>
</reference>
<dbReference type="Pfam" id="PF01096">
    <property type="entry name" value="Zn_ribbon_TFIIS"/>
    <property type="match status" value="1"/>
</dbReference>
<dbReference type="GO" id="GO:0003676">
    <property type="term" value="F:nucleic acid binding"/>
    <property type="evidence" value="ECO:0007669"/>
    <property type="project" value="InterPro"/>
</dbReference>